<dbReference type="KEGG" id="nti:DNFV4_00094"/>
<accession>A0AA86T0Q7</accession>
<keyword evidence="2" id="KW-1185">Reference proteome</keyword>
<dbReference type="AlphaFoldDB" id="A0AA86T0Q7"/>
<protein>
    <submittedName>
        <fullName evidence="1">Uncharacterized protein</fullName>
    </submittedName>
</protein>
<dbReference type="EMBL" id="OX365700">
    <property type="protein sequence ID" value="CAI4029676.1"/>
    <property type="molecule type" value="Genomic_DNA"/>
</dbReference>
<gene>
    <name evidence="1" type="ORF">DNFV4_00094</name>
</gene>
<proteinExistence type="predicted"/>
<evidence type="ECO:0000313" key="1">
    <source>
        <dbReference type="EMBL" id="CAI4029676.1"/>
    </source>
</evidence>
<evidence type="ECO:0000313" key="2">
    <source>
        <dbReference type="Proteomes" id="UP001179121"/>
    </source>
</evidence>
<dbReference type="RefSeq" id="WP_289266711.1">
    <property type="nucleotide sequence ID" value="NZ_OX365700.1"/>
</dbReference>
<sequence length="43" mass="5046">MPYAEVALLLVTAFWGVALWRAYTDERPYYPTVPRSENKRKAD</sequence>
<dbReference type="Proteomes" id="UP001179121">
    <property type="component" value="Chromosome"/>
</dbReference>
<name>A0AA86T0Q7_9BACT</name>
<organism evidence="1 2">
    <name type="scientific">Nitrospira tepida</name>
    <dbReference type="NCBI Taxonomy" id="2973512"/>
    <lineage>
        <taxon>Bacteria</taxon>
        <taxon>Pseudomonadati</taxon>
        <taxon>Nitrospirota</taxon>
        <taxon>Nitrospiria</taxon>
        <taxon>Nitrospirales</taxon>
        <taxon>Nitrospiraceae</taxon>
        <taxon>Nitrospira</taxon>
    </lineage>
</organism>
<reference evidence="1" key="1">
    <citation type="submission" date="2022-10" db="EMBL/GenBank/DDBJ databases">
        <authorList>
            <person name="Koch H."/>
        </authorList>
    </citation>
    <scope>NUCLEOTIDE SEQUENCE</scope>
    <source>
        <strain evidence="1">DNF</strain>
    </source>
</reference>